<reference evidence="1 2" key="1">
    <citation type="submission" date="2009-02" db="EMBL/GenBank/DDBJ databases">
        <title>The Genome Sequence of Fusobacterium sp. 3_1_5R.</title>
        <authorList>
            <consortium name="The Broad Institute Genome Sequencing Platform"/>
            <person name="Ward D."/>
            <person name="Young S.K."/>
            <person name="Kodira C.D."/>
            <person name="Zeng Q."/>
            <person name="Koehrsen M."/>
            <person name="Alvarado L."/>
            <person name="Berlin A."/>
            <person name="Borenstein D."/>
            <person name="Chen Z."/>
            <person name="Engels R."/>
            <person name="Freedman E."/>
            <person name="Gellesch M."/>
            <person name="Goldberg J."/>
            <person name="Griggs A."/>
            <person name="Gujja S."/>
            <person name="Heiman D."/>
            <person name="Hepburn T."/>
            <person name="Howarth C."/>
            <person name="Jen D."/>
            <person name="Larson L."/>
            <person name="Lewis B."/>
            <person name="Mehta T."/>
            <person name="Park D."/>
            <person name="Pearson M."/>
            <person name="Roberts A."/>
            <person name="Saif S."/>
            <person name="Shea T."/>
            <person name="Shenoy N."/>
            <person name="Sisk P."/>
            <person name="Stolte C."/>
            <person name="Sykes S."/>
            <person name="Walk T."/>
            <person name="White J."/>
            <person name="Yandava C."/>
            <person name="Allen-Vercoe E."/>
            <person name="Strauss J."/>
            <person name="Ambrose C."/>
            <person name="Lander E."/>
            <person name="Nusbaum C."/>
            <person name="Galagan J."/>
            <person name="Birren B."/>
        </authorList>
    </citation>
    <scope>NUCLEOTIDE SEQUENCE [LARGE SCALE GENOMIC DNA]</scope>
    <source>
        <strain evidence="1 2">3_1_5R</strain>
    </source>
</reference>
<sequence length="119" mass="14431">MIWIEEENMKDRLQEIWERQKNFDNIVFANAGVTREQVANEIKVALITEIGELYNENPTFKFWKEQKNIEITDKTKEEFVDCLHFLISLGQDIFKDEQEMFDWYCKKNDKNLLRQKTGY</sequence>
<dbReference type="HOGENOM" id="CLU_166729_0_0_0"/>
<dbReference type="CDD" id="cd11527">
    <property type="entry name" value="NTP-PPase_dUTPase"/>
    <property type="match status" value="1"/>
</dbReference>
<evidence type="ECO:0000313" key="1">
    <source>
        <dbReference type="EMBL" id="EFS22112.1"/>
    </source>
</evidence>
<keyword evidence="2" id="KW-1185">Reference proteome</keyword>
<dbReference type="Proteomes" id="UP000002975">
    <property type="component" value="Unassembled WGS sequence"/>
</dbReference>
<name>E5BHY9_9FUSO</name>
<evidence type="ECO:0000313" key="2">
    <source>
        <dbReference type="Proteomes" id="UP000002975"/>
    </source>
</evidence>
<dbReference type="SUPFAM" id="SSF101386">
    <property type="entry name" value="all-alpha NTP pyrophosphatases"/>
    <property type="match status" value="1"/>
</dbReference>
<proteinExistence type="predicted"/>
<dbReference type="Pfam" id="PF08761">
    <property type="entry name" value="dUTPase_2"/>
    <property type="match status" value="1"/>
</dbReference>
<dbReference type="BioCyc" id="FSP469605-HMP:GTSP-1652-MONOMER"/>
<gene>
    <name evidence="1" type="ORF">FSBG_01609</name>
</gene>
<accession>E5BHY9</accession>
<dbReference type="Gene3D" id="1.10.4010.10">
    <property type="entry name" value="Type II deoxyuridine triphosphatase"/>
    <property type="match status" value="1"/>
</dbReference>
<dbReference type="EMBL" id="GG657974">
    <property type="protein sequence ID" value="EFS22112.1"/>
    <property type="molecule type" value="Genomic_DNA"/>
</dbReference>
<dbReference type="InterPro" id="IPR014871">
    <property type="entry name" value="dUTPase/dCTP_pyrophosphatase"/>
</dbReference>
<dbReference type="AlphaFoldDB" id="E5BHY9"/>
<protein>
    <submittedName>
        <fullName evidence="1">dUTP diphosphatase</fullName>
    </submittedName>
</protein>
<organism evidence="1 2">
    <name type="scientific">Fusobacterium gonidiaformans 3-1-5R</name>
    <dbReference type="NCBI Taxonomy" id="469605"/>
    <lineage>
        <taxon>Bacteria</taxon>
        <taxon>Fusobacteriati</taxon>
        <taxon>Fusobacteriota</taxon>
        <taxon>Fusobacteriia</taxon>
        <taxon>Fusobacteriales</taxon>
        <taxon>Fusobacteriaceae</taxon>
        <taxon>Fusobacterium</taxon>
    </lineage>
</organism>